<feature type="region of interest" description="Disordered" evidence="1">
    <location>
        <begin position="150"/>
        <end position="174"/>
    </location>
</feature>
<name>A0A2P5C263_PARAD</name>
<feature type="compositionally biased region" description="Polar residues" evidence="1">
    <location>
        <begin position="473"/>
        <end position="482"/>
    </location>
</feature>
<dbReference type="STRING" id="3476.A0A2P5C263"/>
<evidence type="ECO:0000313" key="3">
    <source>
        <dbReference type="Proteomes" id="UP000237105"/>
    </source>
</evidence>
<feature type="compositionally biased region" description="Basic and acidic residues" evidence="1">
    <location>
        <begin position="310"/>
        <end position="319"/>
    </location>
</feature>
<feature type="compositionally biased region" description="Polar residues" evidence="1">
    <location>
        <begin position="568"/>
        <end position="577"/>
    </location>
</feature>
<feature type="compositionally biased region" description="Polar residues" evidence="1">
    <location>
        <begin position="360"/>
        <end position="372"/>
    </location>
</feature>
<feature type="compositionally biased region" description="Basic and acidic residues" evidence="1">
    <location>
        <begin position="500"/>
        <end position="517"/>
    </location>
</feature>
<feature type="compositionally biased region" description="Basic and acidic residues" evidence="1">
    <location>
        <begin position="636"/>
        <end position="652"/>
    </location>
</feature>
<feature type="compositionally biased region" description="Basic and acidic residues" evidence="1">
    <location>
        <begin position="391"/>
        <end position="406"/>
    </location>
</feature>
<sequence>MEEESQLSHINGEDGAGGDEFYEKIEAPKFVDFTVPDHYSPDDRYWFCLRVGCDQKHEEELDPEAINKNFILRVMAARSPNIRLRKALNRKPLSSSPKCPLTAPPKSSKPRISRLAVISSISRKIVDDAKDKTKPISKLTATPKANLKKSSAATKAFTTPRNRKRISNPDTFKSVRNPKATNIVVPKTRVIAKALVFHSPKKACRTKTSLELKTPVGKLCAAMSKLEIASAKKQTIGCNRPLPSDRTSRKQFRGREVKSRVYDSLYSHTHKDQEAKPLKNIKRKKKEKDLKQSCGPVSHEDDENDSSDMEIDHRSRDGSLEGCSESGTSKNDETNGREVSLNVKEPSEPPSDEHMVEVFSETSKGDISTLSSSEERASGDSDYQNSLDVTEPVRKTNDASEEKRNSPQDIDNDDKENALPYDNTGKDGEVIDNDEKENLASDENRDTDNHSEGKFVSNHDTKKATRVTKKTLKMSSVPTTGAQEAKYKKPKPTNPKPFRLRTDERGILKEANLEKKQATPLKELTSVRPSGIKSLRKHQNLNQKKESCQEESKSESVNRGDSEKRMNGTRSSQPGSTRTRRTCLVSINHKAQAEAVTTSEKSSERTEPQIMRKSFVRPQGIASSRKTVRTPGRLGVIKEKSSTILRDKEATKPCENGASSATKASGSTAPRSVSRGRRPATIPKEPNFHSIRVPKSCTRHVA</sequence>
<feature type="compositionally biased region" description="Basic and acidic residues" evidence="1">
    <location>
        <begin position="436"/>
        <end position="463"/>
    </location>
</feature>
<feature type="compositionally biased region" description="Basic and acidic residues" evidence="1">
    <location>
        <begin position="345"/>
        <end position="356"/>
    </location>
</feature>
<dbReference type="AlphaFoldDB" id="A0A2P5C263"/>
<proteinExistence type="predicted"/>
<feature type="region of interest" description="Disordered" evidence="1">
    <location>
        <begin position="237"/>
        <end position="702"/>
    </location>
</feature>
<evidence type="ECO:0000313" key="2">
    <source>
        <dbReference type="EMBL" id="PON55132.1"/>
    </source>
</evidence>
<feature type="compositionally biased region" description="Basic and acidic residues" evidence="1">
    <location>
        <begin position="543"/>
        <end position="566"/>
    </location>
</feature>
<comment type="caution">
    <text evidence="2">The sequence shown here is derived from an EMBL/GenBank/DDBJ whole genome shotgun (WGS) entry which is preliminary data.</text>
</comment>
<feature type="region of interest" description="Disordered" evidence="1">
    <location>
        <begin position="90"/>
        <end position="109"/>
    </location>
</feature>
<keyword evidence="3" id="KW-1185">Reference proteome</keyword>
<feature type="compositionally biased region" description="Polar residues" evidence="1">
    <location>
        <begin position="150"/>
        <end position="160"/>
    </location>
</feature>
<organism evidence="2 3">
    <name type="scientific">Parasponia andersonii</name>
    <name type="common">Sponia andersonii</name>
    <dbReference type="NCBI Taxonomy" id="3476"/>
    <lineage>
        <taxon>Eukaryota</taxon>
        <taxon>Viridiplantae</taxon>
        <taxon>Streptophyta</taxon>
        <taxon>Embryophyta</taxon>
        <taxon>Tracheophyta</taxon>
        <taxon>Spermatophyta</taxon>
        <taxon>Magnoliopsida</taxon>
        <taxon>eudicotyledons</taxon>
        <taxon>Gunneridae</taxon>
        <taxon>Pentapetalae</taxon>
        <taxon>rosids</taxon>
        <taxon>fabids</taxon>
        <taxon>Rosales</taxon>
        <taxon>Cannabaceae</taxon>
        <taxon>Parasponia</taxon>
    </lineage>
</organism>
<gene>
    <name evidence="2" type="ORF">PanWU01x14_190600</name>
</gene>
<dbReference type="PANTHER" id="PTHR37241:SF1">
    <property type="entry name" value="NEUROFILAMENT HEAVY PROTEIN"/>
    <property type="match status" value="1"/>
</dbReference>
<dbReference type="OrthoDB" id="785936at2759"/>
<accession>A0A2P5C263</accession>
<dbReference type="Proteomes" id="UP000237105">
    <property type="component" value="Unassembled WGS sequence"/>
</dbReference>
<dbReference type="PANTHER" id="PTHR37241">
    <property type="entry name" value="NEUROFILAMENT HEAVY PROTEIN"/>
    <property type="match status" value="1"/>
</dbReference>
<feature type="compositionally biased region" description="Low complexity" evidence="1">
    <location>
        <begin position="657"/>
        <end position="669"/>
    </location>
</feature>
<feature type="compositionally biased region" description="Acidic residues" evidence="1">
    <location>
        <begin position="300"/>
        <end position="309"/>
    </location>
</feature>
<dbReference type="EMBL" id="JXTB01000186">
    <property type="protein sequence ID" value="PON55132.1"/>
    <property type="molecule type" value="Genomic_DNA"/>
</dbReference>
<reference evidence="3" key="1">
    <citation type="submission" date="2016-06" db="EMBL/GenBank/DDBJ databases">
        <title>Parallel loss of symbiosis genes in relatives of nitrogen-fixing non-legume Parasponia.</title>
        <authorList>
            <person name="Van Velzen R."/>
            <person name="Holmer R."/>
            <person name="Bu F."/>
            <person name="Rutten L."/>
            <person name="Van Zeijl A."/>
            <person name="Liu W."/>
            <person name="Santuari L."/>
            <person name="Cao Q."/>
            <person name="Sharma T."/>
            <person name="Shen D."/>
            <person name="Roswanjaya Y."/>
            <person name="Wardhani T."/>
            <person name="Kalhor M.S."/>
            <person name="Jansen J."/>
            <person name="Van den Hoogen J."/>
            <person name="Gungor B."/>
            <person name="Hartog M."/>
            <person name="Hontelez J."/>
            <person name="Verver J."/>
            <person name="Yang W.-C."/>
            <person name="Schijlen E."/>
            <person name="Repin R."/>
            <person name="Schilthuizen M."/>
            <person name="Schranz E."/>
            <person name="Heidstra R."/>
            <person name="Miyata K."/>
            <person name="Fedorova E."/>
            <person name="Kohlen W."/>
            <person name="Bisseling T."/>
            <person name="Smit S."/>
            <person name="Geurts R."/>
        </authorList>
    </citation>
    <scope>NUCLEOTIDE SEQUENCE [LARGE SCALE GENOMIC DNA]</scope>
    <source>
        <strain evidence="3">cv. WU1-14</strain>
    </source>
</reference>
<evidence type="ECO:0000256" key="1">
    <source>
        <dbReference type="SAM" id="MobiDB-lite"/>
    </source>
</evidence>
<protein>
    <submittedName>
        <fullName evidence="2">Neurofilament heavy protein</fullName>
    </submittedName>
</protein>